<dbReference type="AlphaFoldDB" id="A0AAW1KBI5"/>
<evidence type="ECO:0008006" key="3">
    <source>
        <dbReference type="Google" id="ProtNLM"/>
    </source>
</evidence>
<comment type="caution">
    <text evidence="1">The sequence shown here is derived from an EMBL/GenBank/DDBJ whole genome shotgun (WGS) entry which is preliminary data.</text>
</comment>
<protein>
    <recommendedName>
        <fullName evidence="3">Secreted protein</fullName>
    </recommendedName>
</protein>
<name>A0AAW1KBI5_SAPOF</name>
<reference evidence="1" key="1">
    <citation type="submission" date="2024-03" db="EMBL/GenBank/DDBJ databases">
        <title>WGS assembly of Saponaria officinalis var. Norfolk2.</title>
        <authorList>
            <person name="Jenkins J."/>
            <person name="Shu S."/>
            <person name="Grimwood J."/>
            <person name="Barry K."/>
            <person name="Goodstein D."/>
            <person name="Schmutz J."/>
            <person name="Leebens-Mack J."/>
            <person name="Osbourn A."/>
        </authorList>
    </citation>
    <scope>NUCLEOTIDE SEQUENCE [LARGE SCALE GENOMIC DNA]</scope>
    <source>
        <strain evidence="1">JIC</strain>
    </source>
</reference>
<proteinExistence type="predicted"/>
<dbReference type="EMBL" id="JBDFQZ010000006">
    <property type="protein sequence ID" value="KAK9714974.1"/>
    <property type="molecule type" value="Genomic_DNA"/>
</dbReference>
<sequence length="118" mass="13649">MFPSIYCMFSRLWRAYLNAQNTVFTIFSISTEVKTNYNQHTLRRCTSTWTSQRQGNSTKGKYAKKNKITTLKTSVNTNTQTMKNVIHGGQPKEVKFIDNDITKETQNQNTKLSLAKCR</sequence>
<accession>A0AAW1KBI5</accession>
<organism evidence="1 2">
    <name type="scientific">Saponaria officinalis</name>
    <name type="common">Common soapwort</name>
    <name type="synonym">Lychnis saponaria</name>
    <dbReference type="NCBI Taxonomy" id="3572"/>
    <lineage>
        <taxon>Eukaryota</taxon>
        <taxon>Viridiplantae</taxon>
        <taxon>Streptophyta</taxon>
        <taxon>Embryophyta</taxon>
        <taxon>Tracheophyta</taxon>
        <taxon>Spermatophyta</taxon>
        <taxon>Magnoliopsida</taxon>
        <taxon>eudicotyledons</taxon>
        <taxon>Gunneridae</taxon>
        <taxon>Pentapetalae</taxon>
        <taxon>Caryophyllales</taxon>
        <taxon>Caryophyllaceae</taxon>
        <taxon>Caryophylleae</taxon>
        <taxon>Saponaria</taxon>
    </lineage>
</organism>
<gene>
    <name evidence="1" type="ORF">RND81_06G134600</name>
</gene>
<dbReference type="Proteomes" id="UP001443914">
    <property type="component" value="Unassembled WGS sequence"/>
</dbReference>
<evidence type="ECO:0000313" key="1">
    <source>
        <dbReference type="EMBL" id="KAK9714974.1"/>
    </source>
</evidence>
<keyword evidence="2" id="KW-1185">Reference proteome</keyword>
<evidence type="ECO:0000313" key="2">
    <source>
        <dbReference type="Proteomes" id="UP001443914"/>
    </source>
</evidence>